<keyword evidence="1" id="KW-1133">Transmembrane helix</keyword>
<dbReference type="EMBL" id="BAABLF010000005">
    <property type="protein sequence ID" value="GAA5188073.1"/>
    <property type="molecule type" value="Genomic_DNA"/>
</dbReference>
<reference evidence="4" key="1">
    <citation type="journal article" date="2019" name="Int. J. Syst. Evol. Microbiol.">
        <title>The Global Catalogue of Microorganisms (GCM) 10K type strain sequencing project: providing services to taxonomists for standard genome sequencing and annotation.</title>
        <authorList>
            <consortium name="The Broad Institute Genomics Platform"/>
            <consortium name="The Broad Institute Genome Sequencing Center for Infectious Disease"/>
            <person name="Wu L."/>
            <person name="Ma J."/>
        </authorList>
    </citation>
    <scope>NUCLEOTIDE SEQUENCE [LARGE SCALE GENOMIC DNA]</scope>
    <source>
        <strain evidence="4">JCM 18720</strain>
    </source>
</reference>
<evidence type="ECO:0000256" key="1">
    <source>
        <dbReference type="SAM" id="Phobius"/>
    </source>
</evidence>
<evidence type="ECO:0000259" key="2">
    <source>
        <dbReference type="Pfam" id="PF13098"/>
    </source>
</evidence>
<dbReference type="InterPro" id="IPR036249">
    <property type="entry name" value="Thioredoxin-like_sf"/>
</dbReference>
<protein>
    <recommendedName>
        <fullName evidence="2">Thioredoxin-like fold domain-containing protein</fullName>
    </recommendedName>
</protein>
<dbReference type="InterPro" id="IPR012336">
    <property type="entry name" value="Thioredoxin-like_fold"/>
</dbReference>
<proteinExistence type="predicted"/>
<keyword evidence="1" id="KW-0812">Transmembrane</keyword>
<evidence type="ECO:0000313" key="3">
    <source>
        <dbReference type="EMBL" id="GAA5188073.1"/>
    </source>
</evidence>
<dbReference type="SUPFAM" id="SSF52833">
    <property type="entry name" value="Thioredoxin-like"/>
    <property type="match status" value="1"/>
</dbReference>
<organism evidence="3 4">
    <name type="scientific">Ferrimonas gelatinilytica</name>
    <dbReference type="NCBI Taxonomy" id="1255257"/>
    <lineage>
        <taxon>Bacteria</taxon>
        <taxon>Pseudomonadati</taxon>
        <taxon>Pseudomonadota</taxon>
        <taxon>Gammaproteobacteria</taxon>
        <taxon>Alteromonadales</taxon>
        <taxon>Ferrimonadaceae</taxon>
        <taxon>Ferrimonas</taxon>
    </lineage>
</organism>
<keyword evidence="4" id="KW-1185">Reference proteome</keyword>
<comment type="caution">
    <text evidence="3">The sequence shown here is derived from an EMBL/GenBank/DDBJ whole genome shotgun (WGS) entry which is preliminary data.</text>
</comment>
<sequence>MRTLLLSGVRYAGLIILVFWLAGWWRSQGMVAVGTTLMPVEVQDLQGRWQPLPESGQAQLLYLFAPWCTICDLTIDGINDLQQANSSIRPVALSYDSVGEVREFVGPHADPRGILLGTSALGRELKVQAFPSYLVVDGSGVVVARRSGYMPGWLLRLYLHWYGVI</sequence>
<dbReference type="RefSeq" id="WP_345315669.1">
    <property type="nucleotide sequence ID" value="NZ_BAABLF010000005.1"/>
</dbReference>
<gene>
    <name evidence="3" type="ORF">GCM10025772_07150</name>
</gene>
<name>A0ABP9RVN2_9GAMM</name>
<feature type="transmembrane region" description="Helical" evidence="1">
    <location>
        <begin position="7"/>
        <end position="25"/>
    </location>
</feature>
<evidence type="ECO:0000313" key="4">
    <source>
        <dbReference type="Proteomes" id="UP001501600"/>
    </source>
</evidence>
<dbReference type="Proteomes" id="UP001501600">
    <property type="component" value="Unassembled WGS sequence"/>
</dbReference>
<keyword evidence="1" id="KW-0472">Membrane</keyword>
<dbReference type="Gene3D" id="3.40.30.10">
    <property type="entry name" value="Glutaredoxin"/>
    <property type="match status" value="1"/>
</dbReference>
<feature type="domain" description="Thioredoxin-like fold" evidence="2">
    <location>
        <begin position="55"/>
        <end position="151"/>
    </location>
</feature>
<dbReference type="Pfam" id="PF13098">
    <property type="entry name" value="Thioredoxin_2"/>
    <property type="match status" value="1"/>
</dbReference>
<accession>A0ABP9RVN2</accession>